<evidence type="ECO:0000259" key="2">
    <source>
        <dbReference type="Pfam" id="PF12890"/>
    </source>
</evidence>
<protein>
    <submittedName>
        <fullName evidence="3">Dihydroorotase</fullName>
    </submittedName>
</protein>
<organism evidence="3 4">
    <name type="scientific">Algoriphagus aquimarinus</name>
    <dbReference type="NCBI Taxonomy" id="237018"/>
    <lineage>
        <taxon>Bacteria</taxon>
        <taxon>Pseudomonadati</taxon>
        <taxon>Bacteroidota</taxon>
        <taxon>Cytophagia</taxon>
        <taxon>Cytophagales</taxon>
        <taxon>Cyclobacteriaceae</taxon>
        <taxon>Algoriphagus</taxon>
    </lineage>
</organism>
<dbReference type="Proteomes" id="UP000198790">
    <property type="component" value="Unassembled WGS sequence"/>
</dbReference>
<dbReference type="GO" id="GO:0005737">
    <property type="term" value="C:cytoplasm"/>
    <property type="evidence" value="ECO:0007669"/>
    <property type="project" value="TreeGrafter"/>
</dbReference>
<reference evidence="3 4" key="1">
    <citation type="submission" date="2016-10" db="EMBL/GenBank/DDBJ databases">
        <authorList>
            <person name="de Groot N.N."/>
        </authorList>
    </citation>
    <scope>NUCLEOTIDE SEQUENCE [LARGE SCALE GENOMIC DNA]</scope>
    <source>
        <strain evidence="3 4">DSM 23399</strain>
    </source>
</reference>
<dbReference type="GO" id="GO:0006221">
    <property type="term" value="P:pyrimidine nucleotide biosynthetic process"/>
    <property type="evidence" value="ECO:0007669"/>
    <property type="project" value="UniProtKB-KW"/>
</dbReference>
<proteinExistence type="predicted"/>
<keyword evidence="4" id="KW-1185">Reference proteome</keyword>
<dbReference type="CDD" id="cd01317">
    <property type="entry name" value="DHOase_IIa"/>
    <property type="match status" value="1"/>
</dbReference>
<dbReference type="Gene3D" id="2.30.40.10">
    <property type="entry name" value="Urease, subunit C, domain 1"/>
    <property type="match status" value="1"/>
</dbReference>
<dbReference type="EMBL" id="FOKK01000036">
    <property type="protein sequence ID" value="SFB61607.1"/>
    <property type="molecule type" value="Genomic_DNA"/>
</dbReference>
<keyword evidence="1" id="KW-0665">Pyrimidine biosynthesis</keyword>
<dbReference type="GO" id="GO:0004151">
    <property type="term" value="F:dihydroorotase activity"/>
    <property type="evidence" value="ECO:0007669"/>
    <property type="project" value="InterPro"/>
</dbReference>
<evidence type="ECO:0000256" key="1">
    <source>
        <dbReference type="ARBA" id="ARBA00022975"/>
    </source>
</evidence>
<dbReference type="InterPro" id="IPR050138">
    <property type="entry name" value="DHOase/Allantoinase_Hydrolase"/>
</dbReference>
<dbReference type="SUPFAM" id="SSF51556">
    <property type="entry name" value="Metallo-dependent hydrolases"/>
    <property type="match status" value="1"/>
</dbReference>
<dbReference type="GO" id="GO:0006145">
    <property type="term" value="P:purine nucleobase catabolic process"/>
    <property type="evidence" value="ECO:0007669"/>
    <property type="project" value="TreeGrafter"/>
</dbReference>
<evidence type="ECO:0000313" key="3">
    <source>
        <dbReference type="EMBL" id="SFB61607.1"/>
    </source>
</evidence>
<accession>A0A1I1CGL1</accession>
<feature type="domain" description="Dihydroorotase catalytic" evidence="2">
    <location>
        <begin position="50"/>
        <end position="234"/>
    </location>
</feature>
<sequence length="414" mass="46039">MSILFRGLRIVNSDGLSQPKDYVFEKGEFTLVANNNSSGFNKEVNANGWLLSAGWIDLRCSMGEPGHEYKESIESLADSLIASGFSAAVILPNTDPVIQSKGDVDFVLNRAKRYTPEFLIQGAVTKNTDGENLTEILDMHHQSGVSVFGEGIKPLSNGDRYMKILQYLQKFNGVLFDHAYDPLLAIFGHMHEGENSTMLGIKGLPNLAEDVAIQRNLEILRYAGGRVHFQTINTAKGVDLIRHAKAEGLNVTADVSIYQLLFSDGDLMNFDPNLKVLPPFRGDSDRNALLEGLKDGTIDALVSNHQPEDRDSKFMEFDLANFGMVGLQTFLPALVLLEKEMGWDLLIEKITSGPESILPHNLTKSWTIFDPEAVWTFNEKSNKSLSSNSPWYGNQLKGQVKYVIQKEQLIEVNV</sequence>
<dbReference type="SUPFAM" id="SSF51338">
    <property type="entry name" value="Composite domain of metallo-dependent hydrolases"/>
    <property type="match status" value="1"/>
</dbReference>
<dbReference type="InterPro" id="IPR024403">
    <property type="entry name" value="DHOase_cat"/>
</dbReference>
<dbReference type="GO" id="GO:0046872">
    <property type="term" value="F:metal ion binding"/>
    <property type="evidence" value="ECO:0007669"/>
    <property type="project" value="InterPro"/>
</dbReference>
<dbReference type="OrthoDB" id="9765462at2"/>
<name>A0A1I1CGL1_9BACT</name>
<dbReference type="PANTHER" id="PTHR43668:SF2">
    <property type="entry name" value="ALLANTOINASE"/>
    <property type="match status" value="1"/>
</dbReference>
<dbReference type="Pfam" id="PF12890">
    <property type="entry name" value="DHOase"/>
    <property type="match status" value="1"/>
</dbReference>
<gene>
    <name evidence="3" type="ORF">SAMN04489723_1369</name>
</gene>
<dbReference type="InterPro" id="IPR011059">
    <property type="entry name" value="Metal-dep_hydrolase_composite"/>
</dbReference>
<dbReference type="AlphaFoldDB" id="A0A1I1CGL1"/>
<dbReference type="Gene3D" id="3.20.20.140">
    <property type="entry name" value="Metal-dependent hydrolases"/>
    <property type="match status" value="1"/>
</dbReference>
<dbReference type="PANTHER" id="PTHR43668">
    <property type="entry name" value="ALLANTOINASE"/>
    <property type="match status" value="1"/>
</dbReference>
<dbReference type="RefSeq" id="WP_092902118.1">
    <property type="nucleotide sequence ID" value="NZ_CAXBKE010000051.1"/>
</dbReference>
<dbReference type="GO" id="GO:0004038">
    <property type="term" value="F:allantoinase activity"/>
    <property type="evidence" value="ECO:0007669"/>
    <property type="project" value="TreeGrafter"/>
</dbReference>
<evidence type="ECO:0000313" key="4">
    <source>
        <dbReference type="Proteomes" id="UP000198790"/>
    </source>
</evidence>
<dbReference type="STRING" id="237018.SAMN04489723_1369"/>
<dbReference type="InterPro" id="IPR004722">
    <property type="entry name" value="DHOase"/>
</dbReference>
<dbReference type="InterPro" id="IPR032466">
    <property type="entry name" value="Metal_Hydrolase"/>
</dbReference>